<name>A0A2U0UK31_9BACT</name>
<keyword evidence="2 5" id="KW-0645">Protease</keyword>
<dbReference type="SUPFAM" id="SSF52096">
    <property type="entry name" value="ClpP/crotonase"/>
    <property type="match status" value="1"/>
</dbReference>
<evidence type="ECO:0000256" key="2">
    <source>
        <dbReference type="ARBA" id="ARBA00022670"/>
    </source>
</evidence>
<feature type="chain" id="PRO_5015681915" evidence="6">
    <location>
        <begin position="29"/>
        <end position="533"/>
    </location>
</feature>
<dbReference type="Pfam" id="PF22694">
    <property type="entry name" value="CtpB_N-like"/>
    <property type="match status" value="1"/>
</dbReference>
<comment type="caution">
    <text evidence="8">The sequence shown here is derived from an EMBL/GenBank/DDBJ whole genome shotgun (WGS) entry which is preliminary data.</text>
</comment>
<sequence>MPTNIIRRCAKPVCLAVLALLALSPANAQLRLNFGSKSPFRKLQIAEMAITNMYVDSVDEQKLVEDGIRGMLEKLDPHSSYTTAKETKLMQESLNGSFDGIGIQFNMQQDTLLVIQTIVNGPSEKAGILPGDRIVMVNDTAIAGVKMPREEILRKLRGRKGTKVRLGVVRRGIKDTLSFTVTRDKIPMKTIDGYYMIRPGIGYIRIGSFGATTYKEFMSCVKSLQARGMRHLILDLQDNGGGYLQAAVAIANEFLRHDDLIVYTRGRKSRVQEYRAQGNGSLLQGKVAVLINEFSASAAEIVTGAIQDQDRGVVIGRRSFGKGLVQRPVDFPDGSMLRLTIAHYYTPSGRCIQKPYTKGDRKDYDRELDERFKHGELYSSDSVHFADSLKYYTLRLHRPVYGGGGIMPDIFVPLDTTQFTSMHRQLAAKGIIVSANLRYVDECRKQLKKQYPDFPTFNGKFEIPQKVIDEIIAEGKKQNVTSKDNAELAATLLSLRIQLKALVARDLWDMTEYFQVMNEQNHIVMRAVDELMK</sequence>
<evidence type="ECO:0000256" key="5">
    <source>
        <dbReference type="RuleBase" id="RU004404"/>
    </source>
</evidence>
<evidence type="ECO:0000313" key="8">
    <source>
        <dbReference type="EMBL" id="PVX57959.1"/>
    </source>
</evidence>
<dbReference type="AlphaFoldDB" id="A0A2U0UK31"/>
<gene>
    <name evidence="8" type="ORF">C7379_10382</name>
</gene>
<dbReference type="GO" id="GO:0004175">
    <property type="term" value="F:endopeptidase activity"/>
    <property type="evidence" value="ECO:0007669"/>
    <property type="project" value="TreeGrafter"/>
</dbReference>
<dbReference type="CDD" id="cd06782">
    <property type="entry name" value="cpPDZ_CPP-like"/>
    <property type="match status" value="1"/>
</dbReference>
<dbReference type="EMBL" id="QENY01000003">
    <property type="protein sequence ID" value="PVX57959.1"/>
    <property type="molecule type" value="Genomic_DNA"/>
</dbReference>
<evidence type="ECO:0000256" key="3">
    <source>
        <dbReference type="ARBA" id="ARBA00022801"/>
    </source>
</evidence>
<dbReference type="Pfam" id="PF13180">
    <property type="entry name" value="PDZ_2"/>
    <property type="match status" value="1"/>
</dbReference>
<dbReference type="PANTHER" id="PTHR32060">
    <property type="entry name" value="TAIL-SPECIFIC PROTEASE"/>
    <property type="match status" value="1"/>
</dbReference>
<dbReference type="FunFam" id="2.30.42.10:FF:000063">
    <property type="entry name" value="Peptidase, S41 family"/>
    <property type="match status" value="1"/>
</dbReference>
<keyword evidence="3 5" id="KW-0378">Hydrolase</keyword>
<dbReference type="Gene3D" id="3.30.750.44">
    <property type="match status" value="1"/>
</dbReference>
<protein>
    <submittedName>
        <fullName evidence="8">Carboxyl-terminal processing protease</fullName>
    </submittedName>
</protein>
<dbReference type="NCBIfam" id="TIGR00225">
    <property type="entry name" value="prc"/>
    <property type="match status" value="1"/>
</dbReference>
<evidence type="ECO:0000256" key="6">
    <source>
        <dbReference type="SAM" id="SignalP"/>
    </source>
</evidence>
<dbReference type="InterPro" id="IPR055210">
    <property type="entry name" value="CtpA/B_N"/>
</dbReference>
<dbReference type="SUPFAM" id="SSF50156">
    <property type="entry name" value="PDZ domain-like"/>
    <property type="match status" value="1"/>
</dbReference>
<dbReference type="SMART" id="SM00245">
    <property type="entry name" value="TSPc"/>
    <property type="match status" value="1"/>
</dbReference>
<evidence type="ECO:0000256" key="4">
    <source>
        <dbReference type="ARBA" id="ARBA00022825"/>
    </source>
</evidence>
<organism evidence="8 9">
    <name type="scientific">Hallella colorans</name>
    <dbReference type="NCBI Taxonomy" id="1703337"/>
    <lineage>
        <taxon>Bacteria</taxon>
        <taxon>Pseudomonadati</taxon>
        <taxon>Bacteroidota</taxon>
        <taxon>Bacteroidia</taxon>
        <taxon>Bacteroidales</taxon>
        <taxon>Prevotellaceae</taxon>
        <taxon>Hallella</taxon>
    </lineage>
</organism>
<dbReference type="Proteomes" id="UP000245870">
    <property type="component" value="Unassembled WGS sequence"/>
</dbReference>
<dbReference type="InterPro" id="IPR001478">
    <property type="entry name" value="PDZ"/>
</dbReference>
<proteinExistence type="inferred from homology"/>
<dbReference type="GO" id="GO:0007165">
    <property type="term" value="P:signal transduction"/>
    <property type="evidence" value="ECO:0007669"/>
    <property type="project" value="TreeGrafter"/>
</dbReference>
<dbReference type="CDD" id="cd07560">
    <property type="entry name" value="Peptidase_S41_CPP"/>
    <property type="match status" value="1"/>
</dbReference>
<accession>A0A2U0UK31</accession>
<dbReference type="Gene3D" id="2.30.42.10">
    <property type="match status" value="1"/>
</dbReference>
<dbReference type="PROSITE" id="PS50106">
    <property type="entry name" value="PDZ"/>
    <property type="match status" value="1"/>
</dbReference>
<feature type="signal peptide" evidence="6">
    <location>
        <begin position="1"/>
        <end position="28"/>
    </location>
</feature>
<dbReference type="Gene3D" id="3.90.226.10">
    <property type="entry name" value="2-enoyl-CoA Hydratase, Chain A, domain 1"/>
    <property type="match status" value="1"/>
</dbReference>
<evidence type="ECO:0000256" key="1">
    <source>
        <dbReference type="ARBA" id="ARBA00009179"/>
    </source>
</evidence>
<dbReference type="GO" id="GO:0008236">
    <property type="term" value="F:serine-type peptidase activity"/>
    <property type="evidence" value="ECO:0007669"/>
    <property type="project" value="UniProtKB-KW"/>
</dbReference>
<dbReference type="GO" id="GO:0006508">
    <property type="term" value="P:proteolysis"/>
    <property type="evidence" value="ECO:0007669"/>
    <property type="project" value="UniProtKB-KW"/>
</dbReference>
<evidence type="ECO:0000259" key="7">
    <source>
        <dbReference type="PROSITE" id="PS50106"/>
    </source>
</evidence>
<keyword evidence="9" id="KW-1185">Reference proteome</keyword>
<dbReference type="Pfam" id="PF03572">
    <property type="entry name" value="Peptidase_S41"/>
    <property type="match status" value="1"/>
</dbReference>
<reference evidence="8 9" key="1">
    <citation type="submission" date="2018-05" db="EMBL/GenBank/DDBJ databases">
        <title>Genomic Encyclopedia of Type Strains, Phase IV (KMG-IV): sequencing the most valuable type-strain genomes for metagenomic binning, comparative biology and taxonomic classification.</title>
        <authorList>
            <person name="Goeker M."/>
        </authorList>
    </citation>
    <scope>NUCLEOTIDE SEQUENCE [LARGE SCALE GENOMIC DNA]</scope>
    <source>
        <strain evidence="8 9">DSM 100333</strain>
    </source>
</reference>
<dbReference type="GO" id="GO:0030288">
    <property type="term" value="C:outer membrane-bounded periplasmic space"/>
    <property type="evidence" value="ECO:0007669"/>
    <property type="project" value="TreeGrafter"/>
</dbReference>
<dbReference type="PANTHER" id="PTHR32060:SF30">
    <property type="entry name" value="CARBOXY-TERMINAL PROCESSING PROTEASE CTPA"/>
    <property type="match status" value="1"/>
</dbReference>
<keyword evidence="4 5" id="KW-0720">Serine protease</keyword>
<dbReference type="InterPro" id="IPR004447">
    <property type="entry name" value="Peptidase_S41A"/>
</dbReference>
<dbReference type="InterPro" id="IPR036034">
    <property type="entry name" value="PDZ_sf"/>
</dbReference>
<keyword evidence="6" id="KW-0732">Signal</keyword>
<feature type="domain" description="PDZ" evidence="7">
    <location>
        <begin position="86"/>
        <end position="172"/>
    </location>
</feature>
<dbReference type="InterPro" id="IPR029045">
    <property type="entry name" value="ClpP/crotonase-like_dom_sf"/>
</dbReference>
<evidence type="ECO:0000313" key="9">
    <source>
        <dbReference type="Proteomes" id="UP000245870"/>
    </source>
</evidence>
<dbReference type="RefSeq" id="WP_243406683.1">
    <property type="nucleotide sequence ID" value="NZ_QENY01000003.1"/>
</dbReference>
<comment type="similarity">
    <text evidence="1 5">Belongs to the peptidase S41A family.</text>
</comment>
<dbReference type="SMART" id="SM00228">
    <property type="entry name" value="PDZ"/>
    <property type="match status" value="1"/>
</dbReference>
<dbReference type="InterPro" id="IPR005151">
    <property type="entry name" value="Tail-specific_protease"/>
</dbReference>